<dbReference type="InterPro" id="IPR012338">
    <property type="entry name" value="Beta-lactam/transpept-like"/>
</dbReference>
<feature type="domain" description="PASTA" evidence="5">
    <location>
        <begin position="648"/>
        <end position="706"/>
    </location>
</feature>
<evidence type="ECO:0000256" key="3">
    <source>
        <dbReference type="ARBA" id="ARBA00023136"/>
    </source>
</evidence>
<dbReference type="InterPro" id="IPR036138">
    <property type="entry name" value="PBP_dimer_sf"/>
</dbReference>
<dbReference type="Pfam" id="PF03793">
    <property type="entry name" value="PASTA"/>
    <property type="match status" value="1"/>
</dbReference>
<dbReference type="AlphaFoldDB" id="A0A7G1I0A3"/>
<keyword evidence="2" id="KW-0121">Carboxypeptidase</keyword>
<evidence type="ECO:0000313" key="7">
    <source>
        <dbReference type="Proteomes" id="UP000594042"/>
    </source>
</evidence>
<dbReference type="SUPFAM" id="SSF56601">
    <property type="entry name" value="beta-lactamase/transpeptidase-like"/>
    <property type="match status" value="1"/>
</dbReference>
<dbReference type="Gene3D" id="3.30.450.330">
    <property type="match status" value="1"/>
</dbReference>
<dbReference type="InterPro" id="IPR005311">
    <property type="entry name" value="PBP_dimer"/>
</dbReference>
<dbReference type="Gene3D" id="3.30.10.20">
    <property type="match status" value="1"/>
</dbReference>
<dbReference type="InterPro" id="IPR005543">
    <property type="entry name" value="PASTA_dom"/>
</dbReference>
<dbReference type="InterPro" id="IPR001460">
    <property type="entry name" value="PCN-bd_Tpept"/>
</dbReference>
<sequence>MTADKGNILLRYSIIIICILIVCIAILTRAGRTIFVEREEWQKKADSLKIENVTLYPNRGNIYAADGRLMASSIPQYYLYIDFKADGLKKDTLMKYIKPLSEALSKKLGDRSPLGYEKHLLNGYRKGSRQYPICRKRVSYTDMKEIKTFPFLRMSPNKSGFYTKRMVRRIKPFGSLASRTIGDIYGEYEKGGKNGIELAYDSLLRGKPGSCTKQKIRGRWVNIANKEPINGLDIHTTIDINIQDITEKSLIEMLTKTDAESGTAVVMDVKTGEVKAITNIGKNYAGVYAETRNHAVADELEPGSTFKVASMMVALDAGVVRPDDPVDTGNGIFMYAGSRMTDHNAHKGGYHVITAAQSIWYSSNIGVAKIILNGFGKRPQDFVDGLYAIGLNKTVKLNIPGEGHPIIKHPIKDRKNWSMTSLPWMSFGYETQIPPIYTLMFYNAIANGGKMIKPIFVKEICKDGVSLQKMSTEIINPQICKPATLSIIQQMLEDVVTKGTAKAVLSDYIKIAGKTGTAQIAQGSAGYRGAGKKHRVSFCGYFPADNPQYSAIVVITAPRIGYPSGGTMSGGVVKNIAEQIYAQGIQSAITPNQPDTVHSHLPRIKNGNFKQTVFACDKMNLSYEDFVRDESWTKVSDDTHKVLLKGLSIEPKTAPDVMGMGARDAIYLLEQTGLKVSFSGKGRVISQSIPPGRNIVKGQTIAIVLK</sequence>
<reference evidence="7" key="1">
    <citation type="submission" date="2020-07" db="EMBL/GenBank/DDBJ databases">
        <title>Complete genome sequencing of Coprobacter sp. strain 2CBH44.</title>
        <authorList>
            <person name="Sakamoto M."/>
            <person name="Murakami T."/>
            <person name="Mori H."/>
        </authorList>
    </citation>
    <scope>NUCLEOTIDE SEQUENCE [LARGE SCALE GENOMIC DNA]</scope>
    <source>
        <strain evidence="7">2CBH44</strain>
    </source>
</reference>
<keyword evidence="2" id="KW-0378">Hydrolase</keyword>
<feature type="transmembrane region" description="Helical" evidence="4">
    <location>
        <begin position="9"/>
        <end position="28"/>
    </location>
</feature>
<keyword evidence="4" id="KW-0812">Transmembrane</keyword>
<dbReference type="GO" id="GO:0004180">
    <property type="term" value="F:carboxypeptidase activity"/>
    <property type="evidence" value="ECO:0007669"/>
    <property type="project" value="UniProtKB-KW"/>
</dbReference>
<evidence type="ECO:0000259" key="5">
    <source>
        <dbReference type="PROSITE" id="PS51178"/>
    </source>
</evidence>
<name>A0A7G1I0A3_9BACT</name>
<gene>
    <name evidence="6" type="ORF">Cop2CBH44_24840</name>
</gene>
<dbReference type="KEGG" id="copr:Cop2CBH44_24840"/>
<dbReference type="GO" id="GO:0071555">
    <property type="term" value="P:cell wall organization"/>
    <property type="evidence" value="ECO:0007669"/>
    <property type="project" value="TreeGrafter"/>
</dbReference>
<evidence type="ECO:0000256" key="2">
    <source>
        <dbReference type="ARBA" id="ARBA00022645"/>
    </source>
</evidence>
<dbReference type="SUPFAM" id="SSF54184">
    <property type="entry name" value="Penicillin-binding protein 2x (pbp-2x), c-terminal domain"/>
    <property type="match status" value="1"/>
</dbReference>
<dbReference type="Gene3D" id="3.40.710.10">
    <property type="entry name" value="DD-peptidase/beta-lactamase superfamily"/>
    <property type="match status" value="1"/>
</dbReference>
<dbReference type="SUPFAM" id="SSF56519">
    <property type="entry name" value="Penicillin binding protein dimerisation domain"/>
    <property type="match status" value="1"/>
</dbReference>
<dbReference type="Proteomes" id="UP000594042">
    <property type="component" value="Chromosome"/>
</dbReference>
<dbReference type="InterPro" id="IPR050515">
    <property type="entry name" value="Beta-lactam/transpept"/>
</dbReference>
<dbReference type="GO" id="GO:0005886">
    <property type="term" value="C:plasma membrane"/>
    <property type="evidence" value="ECO:0007669"/>
    <property type="project" value="TreeGrafter"/>
</dbReference>
<dbReference type="PANTHER" id="PTHR30627:SF1">
    <property type="entry name" value="PEPTIDOGLYCAN D,D-TRANSPEPTIDASE FTSI"/>
    <property type="match status" value="1"/>
</dbReference>
<accession>A0A7G1I0A3</accession>
<dbReference type="RefSeq" id="WP_021930829.1">
    <property type="nucleotide sequence ID" value="NZ_AP023322.1"/>
</dbReference>
<keyword evidence="3 4" id="KW-0472">Membrane</keyword>
<dbReference type="SMART" id="SM00740">
    <property type="entry name" value="PASTA"/>
    <property type="match status" value="1"/>
</dbReference>
<organism evidence="6 7">
    <name type="scientific">Coprobacter secundus subsp. similis</name>
    <dbReference type="NCBI Taxonomy" id="2751153"/>
    <lineage>
        <taxon>Bacteria</taxon>
        <taxon>Pseudomonadati</taxon>
        <taxon>Bacteroidota</taxon>
        <taxon>Bacteroidia</taxon>
        <taxon>Bacteroidales</taxon>
        <taxon>Barnesiellaceae</taxon>
        <taxon>Coprobacter</taxon>
    </lineage>
</organism>
<dbReference type="PROSITE" id="PS51178">
    <property type="entry name" value="PASTA"/>
    <property type="match status" value="1"/>
</dbReference>
<comment type="subcellular location">
    <subcellularLocation>
        <location evidence="1">Membrane</location>
    </subcellularLocation>
</comment>
<evidence type="ECO:0000256" key="1">
    <source>
        <dbReference type="ARBA" id="ARBA00004370"/>
    </source>
</evidence>
<proteinExistence type="predicted"/>
<evidence type="ECO:0000313" key="6">
    <source>
        <dbReference type="EMBL" id="BCI64131.1"/>
    </source>
</evidence>
<dbReference type="CDD" id="cd06575">
    <property type="entry name" value="PASTA_Pbp2x-like_2"/>
    <property type="match status" value="1"/>
</dbReference>
<keyword evidence="2" id="KW-0645">Protease</keyword>
<dbReference type="Gene3D" id="3.90.1310.10">
    <property type="entry name" value="Penicillin-binding protein 2a (Domain 2)"/>
    <property type="match status" value="1"/>
</dbReference>
<dbReference type="GO" id="GO:0008658">
    <property type="term" value="F:penicillin binding"/>
    <property type="evidence" value="ECO:0007669"/>
    <property type="project" value="InterPro"/>
</dbReference>
<keyword evidence="4" id="KW-1133">Transmembrane helix</keyword>
<protein>
    <submittedName>
        <fullName evidence="6">Penicillin-binding protein</fullName>
    </submittedName>
</protein>
<dbReference type="Pfam" id="PF03717">
    <property type="entry name" value="PBP_dimer"/>
    <property type="match status" value="1"/>
</dbReference>
<dbReference type="PANTHER" id="PTHR30627">
    <property type="entry name" value="PEPTIDOGLYCAN D,D-TRANSPEPTIDASE"/>
    <property type="match status" value="1"/>
</dbReference>
<evidence type="ECO:0000256" key="4">
    <source>
        <dbReference type="SAM" id="Phobius"/>
    </source>
</evidence>
<dbReference type="EMBL" id="AP023322">
    <property type="protein sequence ID" value="BCI64131.1"/>
    <property type="molecule type" value="Genomic_DNA"/>
</dbReference>
<dbReference type="Pfam" id="PF00905">
    <property type="entry name" value="Transpeptidase"/>
    <property type="match status" value="1"/>
</dbReference>
<keyword evidence="7" id="KW-1185">Reference proteome</keyword>